<dbReference type="Proteomes" id="UP001060170">
    <property type="component" value="Chromosome 1"/>
</dbReference>
<evidence type="ECO:0000313" key="1">
    <source>
        <dbReference type="EMBL" id="KAI7962470.1"/>
    </source>
</evidence>
<accession>A0ACC0EZZ5</accession>
<evidence type="ECO:0000313" key="2">
    <source>
        <dbReference type="Proteomes" id="UP001060170"/>
    </source>
</evidence>
<reference evidence="2" key="1">
    <citation type="journal article" date="2018" name="BMC Genomics">
        <title>Genomic insights into host adaptation between the wheat stripe rust pathogen (Puccinia striiformis f. sp. tritici) and the barley stripe rust pathogen (Puccinia striiformis f. sp. hordei).</title>
        <authorList>
            <person name="Xia C."/>
            <person name="Wang M."/>
            <person name="Yin C."/>
            <person name="Cornejo O.E."/>
            <person name="Hulbert S.H."/>
            <person name="Chen X."/>
        </authorList>
    </citation>
    <scope>NUCLEOTIDE SEQUENCE [LARGE SCALE GENOMIC DNA]</scope>
    <source>
        <strain evidence="2">93-210</strain>
    </source>
</reference>
<comment type="caution">
    <text evidence="1">The sequence shown here is derived from an EMBL/GenBank/DDBJ whole genome shotgun (WGS) entry which is preliminary data.</text>
</comment>
<protein>
    <submittedName>
        <fullName evidence="1">Uncharacterized protein</fullName>
    </submittedName>
</protein>
<name>A0ACC0EZZ5_9BASI</name>
<keyword evidence="2" id="KW-1185">Reference proteome</keyword>
<proteinExistence type="predicted"/>
<reference evidence="1 2" key="3">
    <citation type="journal article" date="2022" name="Microbiol. Spectr.">
        <title>Folding features and dynamics of 3D genome architecture in plant fungal pathogens.</title>
        <authorList>
            <person name="Xia C."/>
        </authorList>
    </citation>
    <scope>NUCLEOTIDE SEQUENCE [LARGE SCALE GENOMIC DNA]</scope>
    <source>
        <strain evidence="1 2">93-210</strain>
    </source>
</reference>
<reference evidence="2" key="2">
    <citation type="journal article" date="2018" name="Mol. Plant Microbe Interact.">
        <title>Genome sequence resources for the wheat stripe rust pathogen (Puccinia striiformis f. sp. tritici) and the barley stripe rust pathogen (Puccinia striiformis f. sp. hordei).</title>
        <authorList>
            <person name="Xia C."/>
            <person name="Wang M."/>
            <person name="Yin C."/>
            <person name="Cornejo O.E."/>
            <person name="Hulbert S.H."/>
            <person name="Chen X."/>
        </authorList>
    </citation>
    <scope>NUCLEOTIDE SEQUENCE [LARGE SCALE GENOMIC DNA]</scope>
    <source>
        <strain evidence="2">93-210</strain>
    </source>
</reference>
<sequence>HEFSGSVCSKVWAMGDVYLKASGHTWTGGQGSGSIKYAKDKDQEFFGALINMIEALEKIEKLMAKEERKKKKHCMARVKTKSSKINNAIIMEQVLWGEECSNHSFHSPYITPPLSIITHPIKIKNCILTNGVIIRDCVELTDCEAKSGAVIEAVNSPSKKKNKKGHAIGREDAVKGLGSTIQVTY</sequence>
<organism evidence="1 2">
    <name type="scientific">Puccinia striiformis f. sp. tritici</name>
    <dbReference type="NCBI Taxonomy" id="168172"/>
    <lineage>
        <taxon>Eukaryota</taxon>
        <taxon>Fungi</taxon>
        <taxon>Dikarya</taxon>
        <taxon>Basidiomycota</taxon>
        <taxon>Pucciniomycotina</taxon>
        <taxon>Pucciniomycetes</taxon>
        <taxon>Pucciniales</taxon>
        <taxon>Pucciniaceae</taxon>
        <taxon>Puccinia</taxon>
    </lineage>
</organism>
<feature type="non-terminal residue" evidence="1">
    <location>
        <position position="1"/>
    </location>
</feature>
<gene>
    <name evidence="1" type="ORF">MJO28_000564</name>
</gene>
<dbReference type="EMBL" id="CM045865">
    <property type="protein sequence ID" value="KAI7962470.1"/>
    <property type="molecule type" value="Genomic_DNA"/>
</dbReference>